<organism evidence="2 3">
    <name type="scientific">Vagococcus allomyrinae</name>
    <dbReference type="NCBI Taxonomy" id="2794353"/>
    <lineage>
        <taxon>Bacteria</taxon>
        <taxon>Bacillati</taxon>
        <taxon>Bacillota</taxon>
        <taxon>Bacilli</taxon>
        <taxon>Lactobacillales</taxon>
        <taxon>Enterococcaceae</taxon>
        <taxon>Vagococcus</taxon>
    </lineage>
</organism>
<dbReference type="PROSITE" id="PS51257">
    <property type="entry name" value="PROKAR_LIPOPROTEIN"/>
    <property type="match status" value="1"/>
</dbReference>
<accession>A0A940STE4</accession>
<protein>
    <submittedName>
        <fullName evidence="2">Uncharacterized protein</fullName>
    </submittedName>
</protein>
<sequence length="158" mass="17956">MNKKRNIIYFILFMLSCGTWLFNGSLYTAEVTINESKEYTVVNPQQSQDLEMTPNTMMELKFGLVDEGWQAEANMGKQWTNSIVNYPISPLAYPEGAFEGNIRSGKIGSTGNIYNYKPFNIANMLDINYSIERKKTINGVEVPSNVNNIFGYTYQDST</sequence>
<dbReference type="Proteomes" id="UP000674938">
    <property type="component" value="Unassembled WGS sequence"/>
</dbReference>
<evidence type="ECO:0000256" key="1">
    <source>
        <dbReference type="SAM" id="Phobius"/>
    </source>
</evidence>
<keyword evidence="3" id="KW-1185">Reference proteome</keyword>
<evidence type="ECO:0000313" key="2">
    <source>
        <dbReference type="EMBL" id="MBP1040215.1"/>
    </source>
</evidence>
<keyword evidence="1" id="KW-1133">Transmembrane helix</keyword>
<feature type="transmembrane region" description="Helical" evidence="1">
    <location>
        <begin position="7"/>
        <end position="27"/>
    </location>
</feature>
<evidence type="ECO:0000313" key="3">
    <source>
        <dbReference type="Proteomes" id="UP000674938"/>
    </source>
</evidence>
<name>A0A940STE4_9ENTE</name>
<keyword evidence="1" id="KW-0812">Transmembrane</keyword>
<feature type="non-terminal residue" evidence="2">
    <location>
        <position position="158"/>
    </location>
</feature>
<proteinExistence type="predicted"/>
<gene>
    <name evidence="2" type="ORF">I6N95_04230</name>
</gene>
<dbReference type="RefSeq" id="WP_209525107.1">
    <property type="nucleotide sequence ID" value="NZ_JAEEGA010000002.1"/>
</dbReference>
<dbReference type="EMBL" id="JAEEGA010000002">
    <property type="protein sequence ID" value="MBP1040215.1"/>
    <property type="molecule type" value="Genomic_DNA"/>
</dbReference>
<comment type="caution">
    <text evidence="2">The sequence shown here is derived from an EMBL/GenBank/DDBJ whole genome shotgun (WGS) entry which is preliminary data.</text>
</comment>
<keyword evidence="1" id="KW-0472">Membrane</keyword>
<reference evidence="2" key="1">
    <citation type="submission" date="2020-12" db="EMBL/GenBank/DDBJ databases">
        <title>Vagococcus allomyrinae sp. nov. and Enterococcus lavae sp. nov., isolated from the larvae of Allomyrina dichotoma.</title>
        <authorList>
            <person name="Lee S.D."/>
        </authorList>
    </citation>
    <scope>NUCLEOTIDE SEQUENCE</scope>
    <source>
        <strain evidence="2">BWB3-3</strain>
    </source>
</reference>
<dbReference type="AlphaFoldDB" id="A0A940STE4"/>